<evidence type="ECO:0000313" key="1">
    <source>
        <dbReference type="EMBL" id="MCW4154092.1"/>
    </source>
</evidence>
<dbReference type="Proteomes" id="UP001209168">
    <property type="component" value="Unassembled WGS sequence"/>
</dbReference>
<name>A0AAW5UQC6_9BACT</name>
<dbReference type="AlphaFoldDB" id="A0AAW5UQC6"/>
<dbReference type="RefSeq" id="WP_182429217.1">
    <property type="nucleotide sequence ID" value="NZ_JAHOEU010000064.1"/>
</dbReference>
<organism evidence="1 2">
    <name type="scientific">Segatella copri</name>
    <dbReference type="NCBI Taxonomy" id="165179"/>
    <lineage>
        <taxon>Bacteria</taxon>
        <taxon>Pseudomonadati</taxon>
        <taxon>Bacteroidota</taxon>
        <taxon>Bacteroidia</taxon>
        <taxon>Bacteroidales</taxon>
        <taxon>Prevotellaceae</taxon>
        <taxon>Segatella</taxon>
    </lineage>
</organism>
<comment type="caution">
    <text evidence="1">The sequence shown here is derived from an EMBL/GenBank/DDBJ whole genome shotgun (WGS) entry which is preliminary data.</text>
</comment>
<gene>
    <name evidence="1" type="ORF">ONT23_00755</name>
</gene>
<proteinExistence type="predicted"/>
<accession>A0AAW5UQC6</accession>
<protein>
    <submittedName>
        <fullName evidence="1">Uncharacterized protein</fullName>
    </submittedName>
</protein>
<sequence>MEIKEDKDFLFATKQARLATFLENDEERRMFRNAIYNAIKWGKRH</sequence>
<evidence type="ECO:0000313" key="2">
    <source>
        <dbReference type="Proteomes" id="UP001209168"/>
    </source>
</evidence>
<reference evidence="1" key="1">
    <citation type="submission" date="2022-11" db="EMBL/GenBank/DDBJ databases">
        <title>Genomic repertoires linked with pathogenic potency of arthritogenic Prevotella copri isolated from the gut of rheumatoid arthritis patients.</title>
        <authorList>
            <person name="Nii T."/>
            <person name="Maeda Y."/>
            <person name="Motooka D."/>
            <person name="Naito M."/>
            <person name="Matsumoto Y."/>
            <person name="Ogawa T."/>
            <person name="Oguro-Igashira E."/>
            <person name="Kishikawa T."/>
            <person name="Yamashita M."/>
            <person name="Koizumi S."/>
            <person name="Kurakawa T."/>
            <person name="Okumura R."/>
            <person name="Kayama H."/>
            <person name="Murakami M."/>
            <person name="Sakaguchi T."/>
            <person name="Das B."/>
            <person name="Nakamura S."/>
            <person name="Okada Y."/>
            <person name="Kumanogoh A."/>
            <person name="Takeda K."/>
        </authorList>
    </citation>
    <scope>NUCLEOTIDE SEQUENCE</scope>
    <source>
        <strain evidence="1">H012_8</strain>
    </source>
</reference>
<dbReference type="EMBL" id="JAPDVH010000001">
    <property type="protein sequence ID" value="MCW4154092.1"/>
    <property type="molecule type" value="Genomic_DNA"/>
</dbReference>